<organism evidence="3 4">
    <name type="scientific">Mesorhizobium hawassense</name>
    <dbReference type="NCBI Taxonomy" id="1209954"/>
    <lineage>
        <taxon>Bacteria</taxon>
        <taxon>Pseudomonadati</taxon>
        <taxon>Pseudomonadota</taxon>
        <taxon>Alphaproteobacteria</taxon>
        <taxon>Hyphomicrobiales</taxon>
        <taxon>Phyllobacteriaceae</taxon>
        <taxon>Mesorhizobium</taxon>
    </lineage>
</organism>
<comment type="caution">
    <text evidence="3">The sequence shown here is derived from an EMBL/GenBank/DDBJ whole genome shotgun (WGS) entry which is preliminary data.</text>
</comment>
<proteinExistence type="predicted"/>
<dbReference type="AlphaFoldDB" id="A0A330HNQ0"/>
<dbReference type="EMBL" id="QMBP01000005">
    <property type="protein sequence ID" value="RAZ90351.1"/>
    <property type="molecule type" value="Genomic_DNA"/>
</dbReference>
<feature type="region of interest" description="Disordered" evidence="1">
    <location>
        <begin position="337"/>
        <end position="357"/>
    </location>
</feature>
<keyword evidence="4" id="KW-1185">Reference proteome</keyword>
<dbReference type="Proteomes" id="UP000251558">
    <property type="component" value="Unassembled WGS sequence"/>
</dbReference>
<sequence>MEKLSLRELTGEQRRQFIDTQQVYEAWLSAEAERMRRFAGSMRWVERNGADYLLRKIRQAETSLGLRSQETEKAFAAFSEGRDLNKDLLAGLSARLDGLAKVNVAMGLGRVPAIAARILRRCAETNLLGKQLLVVGTNSLFAYEALAGVQISSGLVATGDIDLLFDSRRRISFVTSEKISQSGLIGILRKVDKSFRPLQPRAFRATNRDGYLVDLIRPQARNVLGDRSPASITSIADDLEGAPIDGLQWLINAPKTDGIAIDERGYPVKIPTIDPRVFALHKAWLARRPDRSAVKASRDREQSEAAALIAEQYLKLPMDEDEEYLAAFPAALREARSTLAPHNPPGLSEDAPIEPDW</sequence>
<evidence type="ECO:0000313" key="4">
    <source>
        <dbReference type="Proteomes" id="UP000251558"/>
    </source>
</evidence>
<evidence type="ECO:0000259" key="2">
    <source>
        <dbReference type="Pfam" id="PF12281"/>
    </source>
</evidence>
<gene>
    <name evidence="3" type="ORF">DPM33_12520</name>
</gene>
<accession>A0A330HNQ0</accession>
<protein>
    <recommendedName>
        <fullName evidence="2">Nucleotidyltransferase-like domain-containing protein</fullName>
    </recommendedName>
</protein>
<evidence type="ECO:0000256" key="1">
    <source>
        <dbReference type="SAM" id="MobiDB-lite"/>
    </source>
</evidence>
<name>A0A330HNQ0_9HYPH</name>
<evidence type="ECO:0000313" key="3">
    <source>
        <dbReference type="EMBL" id="RAZ90351.1"/>
    </source>
</evidence>
<dbReference type="InterPro" id="IPR058575">
    <property type="entry name" value="NTP_transf_8_dom"/>
</dbReference>
<feature type="domain" description="Nucleotidyltransferase-like" evidence="2">
    <location>
        <begin position="115"/>
        <end position="321"/>
    </location>
</feature>
<reference evidence="4" key="1">
    <citation type="submission" date="2018-06" db="EMBL/GenBank/DDBJ databases">
        <authorList>
            <person name="Helene L.C."/>
            <person name="Dall'Agnol R."/>
            <person name="Delamuta J.R."/>
            <person name="Hungria M."/>
        </authorList>
    </citation>
    <scope>NUCLEOTIDE SEQUENCE [LARGE SCALE GENOMIC DNA]</scope>
    <source>
        <strain evidence="4">AC99b</strain>
    </source>
</reference>
<dbReference type="Pfam" id="PF12281">
    <property type="entry name" value="NTP_transf_8"/>
    <property type="match status" value="1"/>
</dbReference>
<reference evidence="3 4" key="2">
    <citation type="submission" date="2018-07" db="EMBL/GenBank/DDBJ databases">
        <title>Diversity of Mesorhizobium strains in Brazil.</title>
        <authorList>
            <person name="Helene L.C.F."/>
            <person name="Dall'Agnol R."/>
            <person name="Delamuta J.R.M."/>
            <person name="Hungria M."/>
        </authorList>
    </citation>
    <scope>NUCLEOTIDE SEQUENCE [LARGE SCALE GENOMIC DNA]</scope>
    <source>
        <strain evidence="3 4">AC99b</strain>
    </source>
</reference>